<evidence type="ECO:0000313" key="1">
    <source>
        <dbReference type="EMBL" id="AIF27789.1"/>
    </source>
</evidence>
<gene>
    <name evidence="1" type="ORF">SmphiM12_471</name>
</gene>
<protein>
    <submittedName>
        <fullName evidence="1">Uncharacterized protein</fullName>
    </submittedName>
</protein>
<evidence type="ECO:0000313" key="2">
    <source>
        <dbReference type="Proteomes" id="UP000015089"/>
    </source>
</evidence>
<dbReference type="GeneID" id="24423045"/>
<keyword evidence="2" id="KW-1185">Reference proteome</keyword>
<dbReference type="Proteomes" id="UP000015089">
    <property type="component" value="Segment"/>
</dbReference>
<dbReference type="RefSeq" id="YP_009143279.1">
    <property type="nucleotide sequence ID" value="NC_027204.1"/>
</dbReference>
<sequence>METEVYFTHDNGCYTTRLSCVPRVGEGVELPNGCLYRVMKVTHIIDANYVRVNLSTHRSSI</sequence>
<name>A0A068NXV9_9CAUD</name>
<organism evidence="1 2">
    <name type="scientific">Sinorhizobium phage phiM12</name>
    <dbReference type="NCBI Taxonomy" id="1357423"/>
    <lineage>
        <taxon>Viruses</taxon>
        <taxon>Duplodnaviria</taxon>
        <taxon>Heunggongvirae</taxon>
        <taxon>Uroviricota</taxon>
        <taxon>Caudoviricetes</taxon>
        <taxon>Emdodecavirus</taxon>
        <taxon>Emdodecavirus M12</taxon>
    </lineage>
</organism>
<dbReference type="KEGG" id="vg:24423045"/>
<proteinExistence type="predicted"/>
<reference evidence="1 2" key="1">
    <citation type="journal article" date="2014" name="Virology">
        <title>The genome, proteome and phylogenetic analysis of Sinorhizobium meliloti phage PhiM12, the founder of a new group of T4-superfamily phages.</title>
        <authorList>
            <person name="Brewer T.E."/>
            <person name="Elizabeth Stroupe M."/>
            <person name="Jones K.M."/>
        </authorList>
    </citation>
    <scope>NUCLEOTIDE SEQUENCE [LARGE SCALE GENOMIC DNA]</scope>
</reference>
<reference evidence="1 2" key="2">
    <citation type="journal article" date="2014" name="Virology">
        <title>The structure of Sinorhizobium meliloti phage PhiM12, which has a novel T=19l triangulation number and is the founder of a new group of T4-superfamily phages.</title>
        <authorList>
            <person name="Stroupe M.E."/>
            <person name="Brewer T.E."/>
            <person name="Sousa D.R."/>
            <person name="Jones K.M."/>
        </authorList>
    </citation>
    <scope>NUCLEOTIDE SEQUENCE [LARGE SCALE GENOMIC DNA]</scope>
</reference>
<dbReference type="EMBL" id="KF381361">
    <property type="protein sequence ID" value="AIF27789.1"/>
    <property type="molecule type" value="Genomic_DNA"/>
</dbReference>
<accession>A0A068NXV9</accession>